<dbReference type="RefSeq" id="WP_049681890.1">
    <property type="nucleotide sequence ID" value="NZ_LFZW01000001.1"/>
</dbReference>
<protein>
    <submittedName>
        <fullName evidence="1">Uncharacterized protein</fullName>
    </submittedName>
</protein>
<gene>
    <name evidence="1" type="ORF">AC625_14335</name>
</gene>
<name>A0A0K9GV84_9BACI</name>
<evidence type="ECO:0000313" key="1">
    <source>
        <dbReference type="EMBL" id="KMY50536.1"/>
    </source>
</evidence>
<reference evidence="2" key="1">
    <citation type="submission" date="2015-07" db="EMBL/GenBank/DDBJ databases">
        <title>Genome sequencing project for genomic taxonomy and phylogenomics of Bacillus-like bacteria.</title>
        <authorList>
            <person name="Liu B."/>
            <person name="Wang J."/>
            <person name="Zhu Y."/>
            <person name="Liu G."/>
            <person name="Chen Q."/>
            <person name="Chen Z."/>
            <person name="Lan J."/>
            <person name="Che J."/>
            <person name="Ge C."/>
            <person name="Shi H."/>
            <person name="Pan Z."/>
            <person name="Liu X."/>
        </authorList>
    </citation>
    <scope>NUCLEOTIDE SEQUENCE [LARGE SCALE GENOMIC DNA]</scope>
    <source>
        <strain evidence="2">FJAT-27997</strain>
    </source>
</reference>
<accession>A0A0K9GV84</accession>
<sequence>MNQIEEMIQRAEDLLEEQLDYDHDKVVKWRTDCRTLIKTLYGKGSKEDKGMRAADISSKLIILRSINESRNKSEANNVVYNVHGSNARINVHSVDNSTNIVNTTSQHLFDELRNVLQNNIADSTQRTVIIDAVNNLEESQNTPRFMDAYQRFISLAVDHMQLITPFIPVLTQMLS</sequence>
<dbReference type="PATRIC" id="fig|1679170.3.peg.3271"/>
<proteinExistence type="predicted"/>
<dbReference type="AlphaFoldDB" id="A0A0K9GV84"/>
<dbReference type="EMBL" id="LFZW01000001">
    <property type="protein sequence ID" value="KMY50536.1"/>
    <property type="molecule type" value="Genomic_DNA"/>
</dbReference>
<evidence type="ECO:0000313" key="2">
    <source>
        <dbReference type="Proteomes" id="UP000037146"/>
    </source>
</evidence>
<comment type="caution">
    <text evidence="1">The sequence shown here is derived from an EMBL/GenBank/DDBJ whole genome shotgun (WGS) entry which is preliminary data.</text>
</comment>
<dbReference type="OrthoDB" id="799968at2"/>
<keyword evidence="2" id="KW-1185">Reference proteome</keyword>
<dbReference type="Proteomes" id="UP000037146">
    <property type="component" value="Unassembled WGS sequence"/>
</dbReference>
<organism evidence="1 2">
    <name type="scientific">Peribacillus loiseleuriae</name>
    <dbReference type="NCBI Taxonomy" id="1679170"/>
    <lineage>
        <taxon>Bacteria</taxon>
        <taxon>Bacillati</taxon>
        <taxon>Bacillota</taxon>
        <taxon>Bacilli</taxon>
        <taxon>Bacillales</taxon>
        <taxon>Bacillaceae</taxon>
        <taxon>Peribacillus</taxon>
    </lineage>
</organism>